<proteinExistence type="predicted"/>
<accession>A0A8I2YDF9</accession>
<reference evidence="1" key="1">
    <citation type="submission" date="2021-03" db="EMBL/GenBank/DDBJ databases">
        <title>Evolutionary innovations through gain and loss of genes in the ectomycorrhizal Boletales.</title>
        <authorList>
            <person name="Wu G."/>
            <person name="Miyauchi S."/>
            <person name="Morin E."/>
            <person name="Yang Z.-L."/>
            <person name="Xu J."/>
            <person name="Martin F.M."/>
        </authorList>
    </citation>
    <scope>NUCLEOTIDE SEQUENCE</scope>
    <source>
        <strain evidence="1">BR01</strain>
    </source>
</reference>
<name>A0A8I2YDF9_9AGAM</name>
<sequence length="150" mass="16911">MQYNKAVSWYSVALSLGPAATHRLFIKQSEVHRAKGSWEEASTQFCILCVGHSLQSGVGKSSLINCVFRITEVVSYHIFAFLHDAKIIDLTQKFSVYAPGESSINQEFVSDENQYIVLHNSNGFTPRNNTNLNLAAKFLQERNDKKLLKD</sequence>
<dbReference type="EMBL" id="JAGFBS010000062">
    <property type="protein sequence ID" value="KAG6369850.1"/>
    <property type="molecule type" value="Genomic_DNA"/>
</dbReference>
<dbReference type="Proteomes" id="UP000683000">
    <property type="component" value="Unassembled WGS sequence"/>
</dbReference>
<comment type="caution">
    <text evidence="1">The sequence shown here is derived from an EMBL/GenBank/DDBJ whole genome shotgun (WGS) entry which is preliminary data.</text>
</comment>
<protein>
    <submittedName>
        <fullName evidence="1">Uncharacterized protein</fullName>
    </submittedName>
</protein>
<organism evidence="1 2">
    <name type="scientific">Boletus reticuloceps</name>
    <dbReference type="NCBI Taxonomy" id="495285"/>
    <lineage>
        <taxon>Eukaryota</taxon>
        <taxon>Fungi</taxon>
        <taxon>Dikarya</taxon>
        <taxon>Basidiomycota</taxon>
        <taxon>Agaricomycotina</taxon>
        <taxon>Agaricomycetes</taxon>
        <taxon>Agaricomycetidae</taxon>
        <taxon>Boletales</taxon>
        <taxon>Boletineae</taxon>
        <taxon>Boletaceae</taxon>
        <taxon>Boletoideae</taxon>
        <taxon>Boletus</taxon>
    </lineage>
</organism>
<keyword evidence="2" id="KW-1185">Reference proteome</keyword>
<dbReference type="OrthoDB" id="391988at2759"/>
<evidence type="ECO:0000313" key="1">
    <source>
        <dbReference type="EMBL" id="KAG6369850.1"/>
    </source>
</evidence>
<gene>
    <name evidence="1" type="ORF">JVT61DRAFT_13408</name>
</gene>
<dbReference type="AlphaFoldDB" id="A0A8I2YDF9"/>
<evidence type="ECO:0000313" key="2">
    <source>
        <dbReference type="Proteomes" id="UP000683000"/>
    </source>
</evidence>